<keyword evidence="3" id="KW-0560">Oxidoreductase</keyword>
<sequence>MDPFISKVAVVTGGSRGIGYNVAKELVARGARVVIGDILDKQGEAAIKEFNDRAGKKVAAYIHTDVTKYKDLLALFSLAEKIFGCVDIAVLNAGVTGMGAGGIFTPLDDEKDMSIHDINMGGVIKGNKVALLYMAKHGKGGAIVNTASMAGVTPANFIAAYAASKHAVVGWTRSLGHLKHVCNVRVNAVCPAVCATDINNYVDHQSTSDFLNSSPKVSMEIVVQTFIRCIEDSRLSGDILLALPDGTHIQPKYNPPASSVSKEFLDKLPQIRQDGNKFAKEALAQAIKDSKL</sequence>
<dbReference type="Pfam" id="PF00106">
    <property type="entry name" value="adh_short"/>
    <property type="match status" value="1"/>
</dbReference>
<dbReference type="Gene3D" id="3.40.50.720">
    <property type="entry name" value="NAD(P)-binding Rossmann-like Domain"/>
    <property type="match status" value="1"/>
</dbReference>
<dbReference type="SUPFAM" id="SSF51735">
    <property type="entry name" value="NAD(P)-binding Rossmann-fold domains"/>
    <property type="match status" value="1"/>
</dbReference>
<gene>
    <name evidence="5" type="ORF">INT45_005833</name>
</gene>
<comment type="caution">
    <text evidence="5">The sequence shown here is derived from an EMBL/GenBank/DDBJ whole genome shotgun (WGS) entry which is preliminary data.</text>
</comment>
<protein>
    <submittedName>
        <fullName evidence="5">Uncharacterized protein</fullName>
    </submittedName>
</protein>
<dbReference type="Proteomes" id="UP000646827">
    <property type="component" value="Unassembled WGS sequence"/>
</dbReference>
<evidence type="ECO:0000256" key="3">
    <source>
        <dbReference type="ARBA" id="ARBA00023002"/>
    </source>
</evidence>
<dbReference type="OrthoDB" id="5840532at2759"/>
<name>A0A8H7RZL1_9FUNG</name>
<keyword evidence="6" id="KW-1185">Reference proteome</keyword>
<dbReference type="PANTHER" id="PTHR44229:SF4">
    <property type="entry name" value="15-HYDROXYPROSTAGLANDIN DEHYDROGENASE [NAD(+)]"/>
    <property type="match status" value="1"/>
</dbReference>
<dbReference type="PRINTS" id="PR00080">
    <property type="entry name" value="SDRFAMILY"/>
</dbReference>
<accession>A0A8H7RZL1</accession>
<evidence type="ECO:0000256" key="2">
    <source>
        <dbReference type="ARBA" id="ARBA00022857"/>
    </source>
</evidence>
<dbReference type="PRINTS" id="PR00081">
    <property type="entry name" value="GDHRDH"/>
</dbReference>
<dbReference type="GO" id="GO:0016616">
    <property type="term" value="F:oxidoreductase activity, acting on the CH-OH group of donors, NAD or NADP as acceptor"/>
    <property type="evidence" value="ECO:0007669"/>
    <property type="project" value="TreeGrafter"/>
</dbReference>
<dbReference type="AlphaFoldDB" id="A0A8H7RZL1"/>
<proteinExistence type="inferred from homology"/>
<organism evidence="5 6">
    <name type="scientific">Circinella minor</name>
    <dbReference type="NCBI Taxonomy" id="1195481"/>
    <lineage>
        <taxon>Eukaryota</taxon>
        <taxon>Fungi</taxon>
        <taxon>Fungi incertae sedis</taxon>
        <taxon>Mucoromycota</taxon>
        <taxon>Mucoromycotina</taxon>
        <taxon>Mucoromycetes</taxon>
        <taxon>Mucorales</taxon>
        <taxon>Lichtheimiaceae</taxon>
        <taxon>Circinella</taxon>
    </lineage>
</organism>
<keyword evidence="2" id="KW-0521">NADP</keyword>
<reference evidence="5 6" key="1">
    <citation type="submission" date="2020-12" db="EMBL/GenBank/DDBJ databases">
        <title>Metabolic potential, ecology and presence of endohyphal bacteria is reflected in genomic diversity of Mucoromycotina.</title>
        <authorList>
            <person name="Muszewska A."/>
            <person name="Okrasinska A."/>
            <person name="Steczkiewicz K."/>
            <person name="Drgas O."/>
            <person name="Orlowska M."/>
            <person name="Perlinska-Lenart U."/>
            <person name="Aleksandrzak-Piekarczyk T."/>
            <person name="Szatraj K."/>
            <person name="Zielenkiewicz U."/>
            <person name="Pilsyk S."/>
            <person name="Malc E."/>
            <person name="Mieczkowski P."/>
            <person name="Kruszewska J.S."/>
            <person name="Biernat P."/>
            <person name="Pawlowska J."/>
        </authorList>
    </citation>
    <scope>NUCLEOTIDE SEQUENCE [LARGE SCALE GENOMIC DNA]</scope>
    <source>
        <strain evidence="5 6">CBS 142.35</strain>
    </source>
</reference>
<dbReference type="InterPro" id="IPR002347">
    <property type="entry name" value="SDR_fam"/>
</dbReference>
<evidence type="ECO:0000256" key="4">
    <source>
        <dbReference type="RuleBase" id="RU000363"/>
    </source>
</evidence>
<dbReference type="EMBL" id="JAEPRB010000195">
    <property type="protein sequence ID" value="KAG2219102.1"/>
    <property type="molecule type" value="Genomic_DNA"/>
</dbReference>
<evidence type="ECO:0000313" key="5">
    <source>
        <dbReference type="EMBL" id="KAG2219102.1"/>
    </source>
</evidence>
<dbReference type="GO" id="GO:0005737">
    <property type="term" value="C:cytoplasm"/>
    <property type="evidence" value="ECO:0007669"/>
    <property type="project" value="TreeGrafter"/>
</dbReference>
<comment type="similarity">
    <text evidence="1 4">Belongs to the short-chain dehydrogenases/reductases (SDR) family.</text>
</comment>
<dbReference type="PANTHER" id="PTHR44229">
    <property type="entry name" value="15-HYDROXYPROSTAGLANDIN DEHYDROGENASE [NAD(+)]"/>
    <property type="match status" value="1"/>
</dbReference>
<evidence type="ECO:0000313" key="6">
    <source>
        <dbReference type="Proteomes" id="UP000646827"/>
    </source>
</evidence>
<evidence type="ECO:0000256" key="1">
    <source>
        <dbReference type="ARBA" id="ARBA00006484"/>
    </source>
</evidence>
<dbReference type="InterPro" id="IPR020904">
    <property type="entry name" value="Sc_DH/Rdtase_CS"/>
</dbReference>
<dbReference type="InterPro" id="IPR036291">
    <property type="entry name" value="NAD(P)-bd_dom_sf"/>
</dbReference>
<dbReference type="PROSITE" id="PS00061">
    <property type="entry name" value="ADH_SHORT"/>
    <property type="match status" value="1"/>
</dbReference>